<evidence type="ECO:0000256" key="1">
    <source>
        <dbReference type="ARBA" id="ARBA00022630"/>
    </source>
</evidence>
<accession>A0A830HXX7</accession>
<dbReference type="Proteomes" id="UP000660262">
    <property type="component" value="Unassembled WGS sequence"/>
</dbReference>
<keyword evidence="5" id="KW-1185">Reference proteome</keyword>
<protein>
    <recommendedName>
        <fullName evidence="3">FAD-binding domain-containing protein</fullName>
    </recommendedName>
</protein>
<comment type="caution">
    <text evidence="4">The sequence shown here is derived from an EMBL/GenBank/DDBJ whole genome shotgun (WGS) entry which is preliminary data.</text>
</comment>
<keyword evidence="2" id="KW-0274">FAD</keyword>
<dbReference type="Pfam" id="PF01494">
    <property type="entry name" value="FAD_binding_3"/>
    <property type="match status" value="1"/>
</dbReference>
<dbReference type="PANTHER" id="PTHR43004:SF6">
    <property type="entry name" value="FAD_NAD(P)-BINDING OXIDOREDUCTASE FAMILY PROTEIN"/>
    <property type="match status" value="1"/>
</dbReference>
<dbReference type="GO" id="GO:0071949">
    <property type="term" value="F:FAD binding"/>
    <property type="evidence" value="ECO:0007669"/>
    <property type="project" value="InterPro"/>
</dbReference>
<evidence type="ECO:0000259" key="3">
    <source>
        <dbReference type="Pfam" id="PF01494"/>
    </source>
</evidence>
<name>A0A830HXX7_9CHLO</name>
<dbReference type="AlphaFoldDB" id="A0A830HXX7"/>
<dbReference type="OrthoDB" id="1716816at2759"/>
<sequence length="688" mass="73753">MKMFLSHSAHEKVIISGGGPVGLLCSLLLSSYRVPHVLVSSSSASHVPAGLGSALAHPRAHFVTRRSLEIMRLVTVPTSSSLSSSSSSSSLLSDVLAASRPLREWRTFAYGASVADTSDDAGNHWVGTVDHFPEVPRTSTQKLPPAAPFGPTPDCLHISQSKLVPIMLKYATMSKYANIQLDDELDLLHVDDAFHVRTSSGTNAYPWLVVAEGVASKTREKLGIRRDESDASSKASLASVHFRSHVLSDRLKQLNRRDSMLYFVSSPAAVATLVAHNHEEGEYVMQIPFYPPLQSLQEDFGEVKRLLADVCFGGDAKRVRADDAFELLSAPRAWSMRTTIARKFHAHASTSGAACLVGDAAHAFPPAGGLGMNTGLADAVALAWRVASHVHGVSKDAGALARTYTAERRPVSIANAECAARNLDDALAPVEALGLIPAAAEAAAMAAANLPVPRAARRTMLKATLSMGRTAASPAGPAWEARRSRACDALNTSSLRLRFPREDLGYSYDVSATRSPSPSPFRPVLRVGCRMPHSWLKMHTTGADFAAARPRWTRDGRISVLDLIAMDDAQPRFVLVLPLVRVGTGGADDVVAHDSAQSIRIAVAEAHLRGDVDAPDVVLVKPRGIPPCDVGEVRAHEALCNEPDDDDGDTTGICAHIREWLEAHGILGQTAVGIWIRPDGHCTDIRLL</sequence>
<feature type="domain" description="FAD-binding" evidence="3">
    <location>
        <begin position="12"/>
        <end position="414"/>
    </location>
</feature>
<dbReference type="Gene3D" id="3.50.50.60">
    <property type="entry name" value="FAD/NAD(P)-binding domain"/>
    <property type="match status" value="1"/>
</dbReference>
<dbReference type="InterPro" id="IPR050641">
    <property type="entry name" value="RIFMO-like"/>
</dbReference>
<dbReference type="Gene3D" id="3.40.30.120">
    <property type="match status" value="1"/>
</dbReference>
<dbReference type="InterPro" id="IPR036188">
    <property type="entry name" value="FAD/NAD-bd_sf"/>
</dbReference>
<dbReference type="InterPro" id="IPR002938">
    <property type="entry name" value="FAD-bd"/>
</dbReference>
<dbReference type="EMBL" id="BNJQ01000037">
    <property type="protein sequence ID" value="GHP11868.1"/>
    <property type="molecule type" value="Genomic_DNA"/>
</dbReference>
<proteinExistence type="predicted"/>
<evidence type="ECO:0000313" key="4">
    <source>
        <dbReference type="EMBL" id="GHP11868.1"/>
    </source>
</evidence>
<dbReference type="GO" id="GO:0005739">
    <property type="term" value="C:mitochondrion"/>
    <property type="evidence" value="ECO:0007669"/>
    <property type="project" value="TreeGrafter"/>
</dbReference>
<dbReference type="GO" id="GO:0016709">
    <property type="term" value="F:oxidoreductase activity, acting on paired donors, with incorporation or reduction of molecular oxygen, NAD(P)H as one donor, and incorporation of one atom of oxygen"/>
    <property type="evidence" value="ECO:0007669"/>
    <property type="project" value="UniProtKB-ARBA"/>
</dbReference>
<dbReference type="PRINTS" id="PR00420">
    <property type="entry name" value="RNGMNOXGNASE"/>
</dbReference>
<dbReference type="SUPFAM" id="SSF51905">
    <property type="entry name" value="FAD/NAD(P)-binding domain"/>
    <property type="match status" value="1"/>
</dbReference>
<gene>
    <name evidence="4" type="ORF">PPROV_001059500</name>
</gene>
<evidence type="ECO:0000256" key="2">
    <source>
        <dbReference type="ARBA" id="ARBA00022827"/>
    </source>
</evidence>
<evidence type="ECO:0000313" key="5">
    <source>
        <dbReference type="Proteomes" id="UP000660262"/>
    </source>
</evidence>
<organism evidence="4 5">
    <name type="scientific">Pycnococcus provasolii</name>
    <dbReference type="NCBI Taxonomy" id="41880"/>
    <lineage>
        <taxon>Eukaryota</taxon>
        <taxon>Viridiplantae</taxon>
        <taxon>Chlorophyta</taxon>
        <taxon>Pseudoscourfieldiophyceae</taxon>
        <taxon>Pseudoscourfieldiales</taxon>
        <taxon>Pycnococcaceae</taxon>
        <taxon>Pycnococcus</taxon>
    </lineage>
</organism>
<keyword evidence="1" id="KW-0285">Flavoprotein</keyword>
<dbReference type="GO" id="GO:0006744">
    <property type="term" value="P:ubiquinone biosynthetic process"/>
    <property type="evidence" value="ECO:0007669"/>
    <property type="project" value="TreeGrafter"/>
</dbReference>
<dbReference type="Gene3D" id="3.30.9.10">
    <property type="entry name" value="D-Amino Acid Oxidase, subunit A, domain 2"/>
    <property type="match status" value="1"/>
</dbReference>
<dbReference type="PANTHER" id="PTHR43004">
    <property type="entry name" value="TRK SYSTEM POTASSIUM UPTAKE PROTEIN"/>
    <property type="match status" value="1"/>
</dbReference>
<reference evidence="4" key="1">
    <citation type="submission" date="2020-10" db="EMBL/GenBank/DDBJ databases">
        <title>Unveiling of a novel bifunctional photoreceptor, Dualchrome1, isolated from a cosmopolitan green alga.</title>
        <authorList>
            <person name="Suzuki S."/>
            <person name="Kawachi M."/>
        </authorList>
    </citation>
    <scope>NUCLEOTIDE SEQUENCE</scope>
    <source>
        <strain evidence="4">NIES 2893</strain>
    </source>
</reference>